<evidence type="ECO:0000313" key="4">
    <source>
        <dbReference type="Proteomes" id="UP000586031"/>
    </source>
</evidence>
<reference evidence="4" key="1">
    <citation type="journal article" date="2020" name="bioRxiv">
        <title>A rank-normalized archaeal taxonomy based on genome phylogeny resolves widespread incomplete and uneven classifications.</title>
        <authorList>
            <person name="Rinke C."/>
            <person name="Chuvochina M."/>
            <person name="Mussig A.J."/>
            <person name="Chaumeil P.-A."/>
            <person name="Waite D.W."/>
            <person name="Whitman W.B."/>
            <person name="Parks D.H."/>
            <person name="Hugenholtz P."/>
        </authorList>
    </citation>
    <scope>NUCLEOTIDE SEQUENCE [LARGE SCALE GENOMIC DNA]</scope>
</reference>
<dbReference type="Pfam" id="PF13240">
    <property type="entry name" value="Zn_Ribbon_1"/>
    <property type="match status" value="1"/>
</dbReference>
<dbReference type="Proteomes" id="UP000586031">
    <property type="component" value="Unassembled WGS sequence"/>
</dbReference>
<keyword evidence="1" id="KW-0812">Transmembrane</keyword>
<gene>
    <name evidence="3" type="ORF">HA271_06235</name>
</gene>
<dbReference type="AlphaFoldDB" id="A0A7J4TJ12"/>
<feature type="transmembrane region" description="Helical" evidence="1">
    <location>
        <begin position="42"/>
        <end position="68"/>
    </location>
</feature>
<keyword evidence="1" id="KW-1133">Transmembrane helix</keyword>
<evidence type="ECO:0000259" key="2">
    <source>
        <dbReference type="Pfam" id="PF13240"/>
    </source>
</evidence>
<protein>
    <submittedName>
        <fullName evidence="3">Zinc-ribbon domain-containing protein</fullName>
    </submittedName>
</protein>
<dbReference type="EMBL" id="DUHE01000173">
    <property type="protein sequence ID" value="HII84425.1"/>
    <property type="molecule type" value="Genomic_DNA"/>
</dbReference>
<organism evidence="3 4">
    <name type="scientific">Methanobacterium subterraneum</name>
    <dbReference type="NCBI Taxonomy" id="59277"/>
    <lineage>
        <taxon>Archaea</taxon>
        <taxon>Methanobacteriati</taxon>
        <taxon>Methanobacteriota</taxon>
        <taxon>Methanomada group</taxon>
        <taxon>Methanobacteria</taxon>
        <taxon>Methanobacteriales</taxon>
        <taxon>Methanobacteriaceae</taxon>
        <taxon>Methanobacterium</taxon>
    </lineage>
</organism>
<comment type="caution">
    <text evidence="3">The sequence shown here is derived from an EMBL/GenBank/DDBJ whole genome shotgun (WGS) entry which is preliminary data.</text>
</comment>
<feature type="domain" description="Zinc-ribbon" evidence="2">
    <location>
        <begin position="2"/>
        <end position="22"/>
    </location>
</feature>
<dbReference type="InterPro" id="IPR026870">
    <property type="entry name" value="Zinc_ribbon_dom"/>
</dbReference>
<sequence length="100" mass="11059">MFCPNCGTENLENAQFCQNCGKILINTEDQSFNYYDAKRPSILIVILGYILSILGGLFGILIGLYLLSKDNPNSKFHGRNIVIIATISMILGLILTLLGY</sequence>
<accession>A0A7J4TJ12</accession>
<evidence type="ECO:0000256" key="1">
    <source>
        <dbReference type="SAM" id="Phobius"/>
    </source>
</evidence>
<keyword evidence="1" id="KW-0472">Membrane</keyword>
<evidence type="ECO:0000313" key="3">
    <source>
        <dbReference type="EMBL" id="HII84425.1"/>
    </source>
</evidence>
<name>A0A7J4TJ12_9EURY</name>
<feature type="transmembrane region" description="Helical" evidence="1">
    <location>
        <begin position="80"/>
        <end position="99"/>
    </location>
</feature>
<proteinExistence type="predicted"/>